<comment type="caution">
    <text evidence="2">The sequence shown here is derived from an EMBL/GenBank/DDBJ whole genome shotgun (WGS) entry which is preliminary data.</text>
</comment>
<dbReference type="InterPro" id="IPR013216">
    <property type="entry name" value="Methyltransf_11"/>
</dbReference>
<sequence length="235" mass="26584">MKQSYYEQVGVAMTCRGFAEYEAMFGLREEELRRGPILDVAAGGSSFTAEARARGFETYAVDPRYEGDVSRWIEEAREEIEVSTAKLDALKEKFDWSYYGSIDRHREGRIVSLDQFAGHVHSESGPSIYSGGALPELPFADDSFAIVLCSHFLFLYAEQFGQAFHKESVRELMRVCKPGGIVRIYPLISLKWEPYEGLEELMELVRAEGGTPALRDSRLPFIPGSNQMLEIRMNS</sequence>
<keyword evidence="2" id="KW-0489">Methyltransferase</keyword>
<gene>
    <name evidence="2" type="ORF">NQZ67_21845</name>
</gene>
<dbReference type="EMBL" id="JANIPJ010000017">
    <property type="protein sequence ID" value="MCR2806529.1"/>
    <property type="molecule type" value="Genomic_DNA"/>
</dbReference>
<keyword evidence="2" id="KW-0808">Transferase</keyword>
<dbReference type="SUPFAM" id="SSF53335">
    <property type="entry name" value="S-adenosyl-L-methionine-dependent methyltransferases"/>
    <property type="match status" value="1"/>
</dbReference>
<accession>A0A9X2MTH5</accession>
<dbReference type="Pfam" id="PF08241">
    <property type="entry name" value="Methyltransf_11"/>
    <property type="match status" value="1"/>
</dbReference>
<dbReference type="Gene3D" id="3.40.50.150">
    <property type="entry name" value="Vaccinia Virus protein VP39"/>
    <property type="match status" value="1"/>
</dbReference>
<name>A0A9X2MTH5_9BACL</name>
<evidence type="ECO:0000259" key="1">
    <source>
        <dbReference type="Pfam" id="PF08241"/>
    </source>
</evidence>
<dbReference type="GO" id="GO:0008757">
    <property type="term" value="F:S-adenosylmethionine-dependent methyltransferase activity"/>
    <property type="evidence" value="ECO:0007669"/>
    <property type="project" value="InterPro"/>
</dbReference>
<protein>
    <submittedName>
        <fullName evidence="2">Class I SAM-dependent methyltransferase</fullName>
    </submittedName>
</protein>
<dbReference type="Proteomes" id="UP001141950">
    <property type="component" value="Unassembled WGS sequence"/>
</dbReference>
<dbReference type="RefSeq" id="WP_257450052.1">
    <property type="nucleotide sequence ID" value="NZ_JANIPJ010000017.1"/>
</dbReference>
<evidence type="ECO:0000313" key="3">
    <source>
        <dbReference type="Proteomes" id="UP001141950"/>
    </source>
</evidence>
<evidence type="ECO:0000313" key="2">
    <source>
        <dbReference type="EMBL" id="MCR2806529.1"/>
    </source>
</evidence>
<dbReference type="AlphaFoldDB" id="A0A9X2MTH5"/>
<reference evidence="2" key="1">
    <citation type="submission" date="2022-08" db="EMBL/GenBank/DDBJ databases">
        <title>The genomic sequence of strain Paenibacillus sp. SCIV0701.</title>
        <authorList>
            <person name="Zhao H."/>
        </authorList>
    </citation>
    <scope>NUCLEOTIDE SEQUENCE</scope>
    <source>
        <strain evidence="2">SCIV0701</strain>
    </source>
</reference>
<dbReference type="GO" id="GO:0032259">
    <property type="term" value="P:methylation"/>
    <property type="evidence" value="ECO:0007669"/>
    <property type="project" value="UniProtKB-KW"/>
</dbReference>
<feature type="domain" description="Methyltransferase type 11" evidence="1">
    <location>
        <begin position="131"/>
        <end position="182"/>
    </location>
</feature>
<organism evidence="2 3">
    <name type="scientific">Paenibacillus soyae</name>
    <dbReference type="NCBI Taxonomy" id="2969249"/>
    <lineage>
        <taxon>Bacteria</taxon>
        <taxon>Bacillati</taxon>
        <taxon>Bacillota</taxon>
        <taxon>Bacilli</taxon>
        <taxon>Bacillales</taxon>
        <taxon>Paenibacillaceae</taxon>
        <taxon>Paenibacillus</taxon>
    </lineage>
</organism>
<dbReference type="InterPro" id="IPR029063">
    <property type="entry name" value="SAM-dependent_MTases_sf"/>
</dbReference>
<proteinExistence type="predicted"/>
<keyword evidence="3" id="KW-1185">Reference proteome</keyword>